<dbReference type="Pfam" id="PF06013">
    <property type="entry name" value="WXG100"/>
    <property type="match status" value="1"/>
</dbReference>
<evidence type="ECO:0000313" key="3">
    <source>
        <dbReference type="Proteomes" id="UP001550853"/>
    </source>
</evidence>
<feature type="compositionally biased region" description="Basic and acidic residues" evidence="1">
    <location>
        <begin position="243"/>
        <end position="254"/>
    </location>
</feature>
<keyword evidence="3" id="KW-1185">Reference proteome</keyword>
<sequence>MTGQGNPEALHEAAAGWREMGSHLDGMVRELDTHVARAAAADWQGPAGEAFAADWHRLKRSVDEALPVFELAAADLESTATRPAPPEHDAGAKDTPPPAAPADNSADGGRDLMYGVMALGQLGNALGGFARGKKGGGGGGQSPRPPLKGEWTVSDAPLGPDPFGPGGPRRGGAGVAKGARTPDPASGTGGTKSAAPAAKNPGGADPKAAQAKDVKSAKDAKGTKGAAAPGTGPAADAAPSDGVRPDVGRHGAFG</sequence>
<gene>
    <name evidence="2" type="ORF">AB0E61_04635</name>
</gene>
<feature type="region of interest" description="Disordered" evidence="1">
    <location>
        <begin position="130"/>
        <end position="254"/>
    </location>
</feature>
<name>A0ABV2YUG3_9ACTN</name>
<dbReference type="SUPFAM" id="SSF140453">
    <property type="entry name" value="EsxAB dimer-like"/>
    <property type="match status" value="1"/>
</dbReference>
<evidence type="ECO:0000313" key="2">
    <source>
        <dbReference type="EMBL" id="MEU3709373.1"/>
    </source>
</evidence>
<dbReference type="InterPro" id="IPR010310">
    <property type="entry name" value="T7SS_ESAT-6-like"/>
</dbReference>
<dbReference type="RefSeq" id="WP_030288080.1">
    <property type="nucleotide sequence ID" value="NZ_JBEZVI010000003.1"/>
</dbReference>
<organism evidence="2 3">
    <name type="scientific">Streptomyces catenulae</name>
    <dbReference type="NCBI Taxonomy" id="66875"/>
    <lineage>
        <taxon>Bacteria</taxon>
        <taxon>Bacillati</taxon>
        <taxon>Actinomycetota</taxon>
        <taxon>Actinomycetes</taxon>
        <taxon>Kitasatosporales</taxon>
        <taxon>Streptomycetaceae</taxon>
        <taxon>Streptomyces</taxon>
    </lineage>
</organism>
<dbReference type="EMBL" id="JBEZVI010000003">
    <property type="protein sequence ID" value="MEU3709373.1"/>
    <property type="molecule type" value="Genomic_DNA"/>
</dbReference>
<feature type="compositionally biased region" description="Gly residues" evidence="1">
    <location>
        <begin position="166"/>
        <end position="175"/>
    </location>
</feature>
<protein>
    <submittedName>
        <fullName evidence="2">WXG100 family type VII secretion target</fullName>
    </submittedName>
</protein>
<reference evidence="2 3" key="1">
    <citation type="submission" date="2024-06" db="EMBL/GenBank/DDBJ databases">
        <title>The Natural Products Discovery Center: Release of the First 8490 Sequenced Strains for Exploring Actinobacteria Biosynthetic Diversity.</title>
        <authorList>
            <person name="Kalkreuter E."/>
            <person name="Kautsar S.A."/>
            <person name="Yang D."/>
            <person name="Bader C.D."/>
            <person name="Teijaro C.N."/>
            <person name="Fluegel L."/>
            <person name="Davis C.M."/>
            <person name="Simpson J.R."/>
            <person name="Lauterbach L."/>
            <person name="Steele A.D."/>
            <person name="Gui C."/>
            <person name="Meng S."/>
            <person name="Li G."/>
            <person name="Viehrig K."/>
            <person name="Ye F."/>
            <person name="Su P."/>
            <person name="Kiefer A.F."/>
            <person name="Nichols A."/>
            <person name="Cepeda A.J."/>
            <person name="Yan W."/>
            <person name="Fan B."/>
            <person name="Jiang Y."/>
            <person name="Adhikari A."/>
            <person name="Zheng C.-J."/>
            <person name="Schuster L."/>
            <person name="Cowan T.M."/>
            <person name="Smanski M.J."/>
            <person name="Chevrette M.G."/>
            <person name="De Carvalho L.P.S."/>
            <person name="Shen B."/>
        </authorList>
    </citation>
    <scope>NUCLEOTIDE SEQUENCE [LARGE SCALE GENOMIC DNA]</scope>
    <source>
        <strain evidence="2 3">NPDC033039</strain>
    </source>
</reference>
<evidence type="ECO:0000256" key="1">
    <source>
        <dbReference type="SAM" id="MobiDB-lite"/>
    </source>
</evidence>
<dbReference type="InterPro" id="IPR036689">
    <property type="entry name" value="ESAT-6-like_sf"/>
</dbReference>
<comment type="caution">
    <text evidence="2">The sequence shown here is derived from an EMBL/GenBank/DDBJ whole genome shotgun (WGS) entry which is preliminary data.</text>
</comment>
<feature type="compositionally biased region" description="Basic and acidic residues" evidence="1">
    <location>
        <begin position="210"/>
        <end position="222"/>
    </location>
</feature>
<accession>A0ABV2YUG3</accession>
<feature type="compositionally biased region" description="Low complexity" evidence="1">
    <location>
        <begin position="223"/>
        <end position="242"/>
    </location>
</feature>
<feature type="compositionally biased region" description="Gly residues" evidence="1">
    <location>
        <begin position="130"/>
        <end position="141"/>
    </location>
</feature>
<dbReference type="Proteomes" id="UP001550853">
    <property type="component" value="Unassembled WGS sequence"/>
</dbReference>
<feature type="region of interest" description="Disordered" evidence="1">
    <location>
        <begin position="79"/>
        <end position="108"/>
    </location>
</feature>
<proteinExistence type="predicted"/>
<dbReference type="Gene3D" id="1.10.287.1060">
    <property type="entry name" value="ESAT-6-like"/>
    <property type="match status" value="1"/>
</dbReference>